<evidence type="ECO:0000313" key="2">
    <source>
        <dbReference type="EMBL" id="KFB51979.1"/>
    </source>
</evidence>
<dbReference type="AlphaFoldDB" id="A0A084WP35"/>
<gene>
    <name evidence="2" type="ORF">ZHAS_00020149</name>
</gene>
<proteinExistence type="predicted"/>
<reference evidence="2 4" key="1">
    <citation type="journal article" date="2014" name="BMC Genomics">
        <title>Genome sequence of Anopheles sinensis provides insight into genetics basis of mosquito competence for malaria parasites.</title>
        <authorList>
            <person name="Zhou D."/>
            <person name="Zhang D."/>
            <person name="Ding G."/>
            <person name="Shi L."/>
            <person name="Hou Q."/>
            <person name="Ye Y."/>
            <person name="Xu Y."/>
            <person name="Zhou H."/>
            <person name="Xiong C."/>
            <person name="Li S."/>
            <person name="Yu J."/>
            <person name="Hong S."/>
            <person name="Yu X."/>
            <person name="Zou P."/>
            <person name="Chen C."/>
            <person name="Chang X."/>
            <person name="Wang W."/>
            <person name="Lv Y."/>
            <person name="Sun Y."/>
            <person name="Ma L."/>
            <person name="Shen B."/>
            <person name="Zhu C."/>
        </authorList>
    </citation>
    <scope>NUCLEOTIDE SEQUENCE [LARGE SCALE GENOMIC DNA]</scope>
</reference>
<sequence length="144" mass="16435">MNPFARLLLDGASEERKNQPSIKPHLRSQPIETLFSRARPYSYNGYDGRPKNGTQHGAAEPLPAAGNKNPFPFAFARIKFCRSRIERNERRLLSARAGSFETRRDENDPRRDRLVATKAERKNNDQTASNGHSTNYLTCQLYIS</sequence>
<feature type="region of interest" description="Disordered" evidence="1">
    <location>
        <begin position="92"/>
        <end position="133"/>
    </location>
</feature>
<dbReference type="EMBL" id="ATLV01024867">
    <property type="status" value="NOT_ANNOTATED_CDS"/>
    <property type="molecule type" value="Genomic_DNA"/>
</dbReference>
<dbReference type="EnsemblMetazoa" id="ASIC020149-RA">
    <property type="protein sequence ID" value="ASIC020149-PA"/>
    <property type="gene ID" value="ASIC020149"/>
</dbReference>
<protein>
    <submittedName>
        <fullName evidence="2 3">Uncharacterized protein</fullName>
    </submittedName>
</protein>
<reference evidence="3" key="2">
    <citation type="submission" date="2020-05" db="UniProtKB">
        <authorList>
            <consortium name="EnsemblMetazoa"/>
        </authorList>
    </citation>
    <scope>IDENTIFICATION</scope>
</reference>
<evidence type="ECO:0000256" key="1">
    <source>
        <dbReference type="SAM" id="MobiDB-lite"/>
    </source>
</evidence>
<name>A0A084WP35_ANOSI</name>
<dbReference type="Proteomes" id="UP000030765">
    <property type="component" value="Unassembled WGS sequence"/>
</dbReference>
<feature type="region of interest" description="Disordered" evidence="1">
    <location>
        <begin position="10"/>
        <end position="68"/>
    </location>
</feature>
<organism evidence="2">
    <name type="scientific">Anopheles sinensis</name>
    <name type="common">Mosquito</name>
    <dbReference type="NCBI Taxonomy" id="74873"/>
    <lineage>
        <taxon>Eukaryota</taxon>
        <taxon>Metazoa</taxon>
        <taxon>Ecdysozoa</taxon>
        <taxon>Arthropoda</taxon>
        <taxon>Hexapoda</taxon>
        <taxon>Insecta</taxon>
        <taxon>Pterygota</taxon>
        <taxon>Neoptera</taxon>
        <taxon>Endopterygota</taxon>
        <taxon>Diptera</taxon>
        <taxon>Nematocera</taxon>
        <taxon>Culicoidea</taxon>
        <taxon>Culicidae</taxon>
        <taxon>Anophelinae</taxon>
        <taxon>Anopheles</taxon>
    </lineage>
</organism>
<evidence type="ECO:0000313" key="3">
    <source>
        <dbReference type="EnsemblMetazoa" id="ASIC020149-PA"/>
    </source>
</evidence>
<dbReference type="VEuPathDB" id="VectorBase:ASIC020149"/>
<accession>A0A084WP35</accession>
<feature type="compositionally biased region" description="Basic and acidic residues" evidence="1">
    <location>
        <begin position="101"/>
        <end position="124"/>
    </location>
</feature>
<dbReference type="EMBL" id="KE525362">
    <property type="protein sequence ID" value="KFB51979.1"/>
    <property type="molecule type" value="Genomic_DNA"/>
</dbReference>
<keyword evidence="4" id="KW-1185">Reference proteome</keyword>
<evidence type="ECO:0000313" key="4">
    <source>
        <dbReference type="Proteomes" id="UP000030765"/>
    </source>
</evidence>